<keyword evidence="1" id="KW-0812">Transmembrane</keyword>
<name>A0A1I0BQU4_9FIRM</name>
<keyword evidence="3" id="KW-1185">Reference proteome</keyword>
<evidence type="ECO:0000313" key="2">
    <source>
        <dbReference type="EMBL" id="SET08696.1"/>
    </source>
</evidence>
<reference evidence="3" key="1">
    <citation type="submission" date="2016-10" db="EMBL/GenBank/DDBJ databases">
        <authorList>
            <person name="Varghese N."/>
            <person name="Submissions S."/>
        </authorList>
    </citation>
    <scope>NUCLEOTIDE SEQUENCE [LARGE SCALE GENOMIC DNA]</scope>
    <source>
        <strain evidence="3">DSM 13577</strain>
    </source>
</reference>
<keyword evidence="1" id="KW-0472">Membrane</keyword>
<evidence type="ECO:0000313" key="3">
    <source>
        <dbReference type="Proteomes" id="UP000243819"/>
    </source>
</evidence>
<gene>
    <name evidence="2" type="ORF">SAMN03080614_104510</name>
</gene>
<dbReference type="InterPro" id="IPR012427">
    <property type="entry name" value="DUF1622"/>
</dbReference>
<proteinExistence type="predicted"/>
<accession>A0A1I0BQU4</accession>
<evidence type="ECO:0008006" key="4">
    <source>
        <dbReference type="Google" id="ProtNLM"/>
    </source>
</evidence>
<dbReference type="PANTHER" id="PTHR38468:SF1">
    <property type="entry name" value="SLL0939 PROTEIN"/>
    <property type="match status" value="1"/>
</dbReference>
<dbReference type="AlphaFoldDB" id="A0A1I0BQU4"/>
<dbReference type="PANTHER" id="PTHR38468">
    <property type="entry name" value="SLL0939 PROTEIN"/>
    <property type="match status" value="1"/>
</dbReference>
<sequence length="124" mass="13754">MDLFAHIIHEGIIFLSIILEAFTAIVISLVSVIVLIGYFFSLFKPEEKLRLGLARGLALGLEFALAGEILRTIIVRSLDDILILGSIVILRGGLSVLIHWEIKHTLGCISNKCSLEEIKDKIEE</sequence>
<dbReference type="RefSeq" id="WP_091351221.1">
    <property type="nucleotide sequence ID" value="NZ_FOIF01000045.1"/>
</dbReference>
<keyword evidence="1" id="KW-1133">Transmembrane helix</keyword>
<dbReference type="STRING" id="1120990.SAMN03080614_104510"/>
<dbReference type="Pfam" id="PF07784">
    <property type="entry name" value="DUF1622"/>
    <property type="match status" value="1"/>
</dbReference>
<evidence type="ECO:0000256" key="1">
    <source>
        <dbReference type="SAM" id="Phobius"/>
    </source>
</evidence>
<dbReference type="OrthoDB" id="1654752at2"/>
<feature type="transmembrane region" description="Helical" evidence="1">
    <location>
        <begin position="12"/>
        <end position="40"/>
    </location>
</feature>
<protein>
    <recommendedName>
        <fullName evidence="4">DUF1622 domain-containing protein</fullName>
    </recommendedName>
</protein>
<dbReference type="Proteomes" id="UP000243819">
    <property type="component" value="Unassembled WGS sequence"/>
</dbReference>
<organism evidence="2 3">
    <name type="scientific">Anaerobranca gottschalkii DSM 13577</name>
    <dbReference type="NCBI Taxonomy" id="1120990"/>
    <lineage>
        <taxon>Bacteria</taxon>
        <taxon>Bacillati</taxon>
        <taxon>Bacillota</taxon>
        <taxon>Clostridia</taxon>
        <taxon>Eubacteriales</taxon>
        <taxon>Proteinivoracaceae</taxon>
        <taxon>Anaerobranca</taxon>
    </lineage>
</organism>
<dbReference type="EMBL" id="FOIF01000045">
    <property type="protein sequence ID" value="SET08696.1"/>
    <property type="molecule type" value="Genomic_DNA"/>
</dbReference>